<organism evidence="1 2">
    <name type="scientific">Catharanthus roseus</name>
    <name type="common">Madagascar periwinkle</name>
    <name type="synonym">Vinca rosea</name>
    <dbReference type="NCBI Taxonomy" id="4058"/>
    <lineage>
        <taxon>Eukaryota</taxon>
        <taxon>Viridiplantae</taxon>
        <taxon>Streptophyta</taxon>
        <taxon>Embryophyta</taxon>
        <taxon>Tracheophyta</taxon>
        <taxon>Spermatophyta</taxon>
        <taxon>Magnoliopsida</taxon>
        <taxon>eudicotyledons</taxon>
        <taxon>Gunneridae</taxon>
        <taxon>Pentapetalae</taxon>
        <taxon>asterids</taxon>
        <taxon>lamiids</taxon>
        <taxon>Gentianales</taxon>
        <taxon>Apocynaceae</taxon>
        <taxon>Rauvolfioideae</taxon>
        <taxon>Vinceae</taxon>
        <taxon>Catharanthinae</taxon>
        <taxon>Catharanthus</taxon>
    </lineage>
</organism>
<gene>
    <name evidence="1" type="ORF">M9H77_12496</name>
</gene>
<sequence>MVTEEFSFPAIGVDDISQLANTPSLWRISSQIKSNFYEFDGNGRGKICRRSFGGIVDHGWVEEEEESSMDLLWEDFNDENYCCEEESCVENKSLSESCGCAAEFEENESQVRCGTAKALKVSKANGGLVSAKKQKVALVMKVVKKLLLLRKIARLHKREKGFVTIEFH</sequence>
<accession>A0ACC0BHQ7</accession>
<protein>
    <submittedName>
        <fullName evidence="1">Uncharacterized protein</fullName>
    </submittedName>
</protein>
<evidence type="ECO:0000313" key="2">
    <source>
        <dbReference type="Proteomes" id="UP001060085"/>
    </source>
</evidence>
<reference evidence="2" key="1">
    <citation type="journal article" date="2023" name="Nat. Plants">
        <title>Single-cell RNA sequencing provides a high-resolution roadmap for understanding the multicellular compartmentation of specialized metabolism.</title>
        <authorList>
            <person name="Sun S."/>
            <person name="Shen X."/>
            <person name="Li Y."/>
            <person name="Li Y."/>
            <person name="Wang S."/>
            <person name="Li R."/>
            <person name="Zhang H."/>
            <person name="Shen G."/>
            <person name="Guo B."/>
            <person name="Wei J."/>
            <person name="Xu J."/>
            <person name="St-Pierre B."/>
            <person name="Chen S."/>
            <person name="Sun C."/>
        </authorList>
    </citation>
    <scope>NUCLEOTIDE SEQUENCE [LARGE SCALE GENOMIC DNA]</scope>
</reference>
<name>A0ACC0BHQ7_CATRO</name>
<keyword evidence="2" id="KW-1185">Reference proteome</keyword>
<dbReference type="EMBL" id="CM044703">
    <property type="protein sequence ID" value="KAI5672132.1"/>
    <property type="molecule type" value="Genomic_DNA"/>
</dbReference>
<proteinExistence type="predicted"/>
<dbReference type="Proteomes" id="UP001060085">
    <property type="component" value="Linkage Group LG03"/>
</dbReference>
<comment type="caution">
    <text evidence="1">The sequence shown here is derived from an EMBL/GenBank/DDBJ whole genome shotgun (WGS) entry which is preliminary data.</text>
</comment>
<evidence type="ECO:0000313" key="1">
    <source>
        <dbReference type="EMBL" id="KAI5672132.1"/>
    </source>
</evidence>